<dbReference type="AlphaFoldDB" id="A0A2H0A2B6"/>
<dbReference type="Proteomes" id="UP000231067">
    <property type="component" value="Unassembled WGS sequence"/>
</dbReference>
<gene>
    <name evidence="1" type="ORF">COX18_09630</name>
</gene>
<name>A0A2H0A2B6_9BACT</name>
<comment type="caution">
    <text evidence="1">The sequence shown here is derived from an EMBL/GenBank/DDBJ whole genome shotgun (WGS) entry which is preliminary data.</text>
</comment>
<dbReference type="EMBL" id="PCSH01000162">
    <property type="protein sequence ID" value="PIP39594.1"/>
    <property type="molecule type" value="Genomic_DNA"/>
</dbReference>
<evidence type="ECO:0000313" key="2">
    <source>
        <dbReference type="Proteomes" id="UP000231067"/>
    </source>
</evidence>
<reference evidence="1 2" key="1">
    <citation type="submission" date="2017-09" db="EMBL/GenBank/DDBJ databases">
        <title>Depth-based differentiation of microbial function through sediment-hosted aquifers and enrichment of novel symbionts in the deep terrestrial subsurface.</title>
        <authorList>
            <person name="Probst A.J."/>
            <person name="Ladd B."/>
            <person name="Jarett J.K."/>
            <person name="Geller-Mcgrath D.E."/>
            <person name="Sieber C.M."/>
            <person name="Emerson J.B."/>
            <person name="Anantharaman K."/>
            <person name="Thomas B.C."/>
            <person name="Malmstrom R."/>
            <person name="Stieglmeier M."/>
            <person name="Klingl A."/>
            <person name="Woyke T."/>
            <person name="Ryan C.M."/>
            <person name="Banfield J.F."/>
        </authorList>
    </citation>
    <scope>NUCLEOTIDE SEQUENCE [LARGE SCALE GENOMIC DNA]</scope>
    <source>
        <strain evidence="1">CG23_combo_of_CG06-09_8_20_14_all_40_23</strain>
    </source>
</reference>
<accession>A0A2H0A2B6</accession>
<evidence type="ECO:0000313" key="1">
    <source>
        <dbReference type="EMBL" id="PIP39594.1"/>
    </source>
</evidence>
<proteinExistence type="predicted"/>
<protein>
    <submittedName>
        <fullName evidence="1">Prevent-host-death protein</fullName>
    </submittedName>
</protein>
<sequence>MMAIYTYSNANQNIDLLLEEVVKEGEARIKSKDGQIFVIRPGQKIDSPLNIEGINLGISTNEIIQSIHESRGRELCYG</sequence>
<organism evidence="1 2">
    <name type="scientific">Candidatus Desantisbacteria bacterium CG23_combo_of_CG06-09_8_20_14_all_40_23</name>
    <dbReference type="NCBI Taxonomy" id="1974550"/>
    <lineage>
        <taxon>Bacteria</taxon>
        <taxon>Candidatus Desantisiibacteriota</taxon>
    </lineage>
</organism>